<dbReference type="PROSITE" id="PS50931">
    <property type="entry name" value="HTH_LYSR"/>
    <property type="match status" value="1"/>
</dbReference>
<dbReference type="SUPFAM" id="SSF53850">
    <property type="entry name" value="Periplasmic binding protein-like II"/>
    <property type="match status" value="1"/>
</dbReference>
<evidence type="ECO:0000259" key="5">
    <source>
        <dbReference type="PROSITE" id="PS50931"/>
    </source>
</evidence>
<dbReference type="InterPro" id="IPR036388">
    <property type="entry name" value="WH-like_DNA-bd_sf"/>
</dbReference>
<evidence type="ECO:0000256" key="4">
    <source>
        <dbReference type="ARBA" id="ARBA00023163"/>
    </source>
</evidence>
<dbReference type="GO" id="GO:0005829">
    <property type="term" value="C:cytosol"/>
    <property type="evidence" value="ECO:0007669"/>
    <property type="project" value="TreeGrafter"/>
</dbReference>
<dbReference type="FunFam" id="1.10.10.10:FF:000001">
    <property type="entry name" value="LysR family transcriptional regulator"/>
    <property type="match status" value="1"/>
</dbReference>
<dbReference type="AlphaFoldDB" id="A0A4R5V296"/>
<dbReference type="Pfam" id="PF00126">
    <property type="entry name" value="HTH_1"/>
    <property type="match status" value="1"/>
</dbReference>
<evidence type="ECO:0000313" key="7">
    <source>
        <dbReference type="Proteomes" id="UP000295301"/>
    </source>
</evidence>
<proteinExistence type="inferred from homology"/>
<gene>
    <name evidence="6" type="ORF">E1832_13105</name>
</gene>
<dbReference type="GO" id="GO:0003677">
    <property type="term" value="F:DNA binding"/>
    <property type="evidence" value="ECO:0007669"/>
    <property type="project" value="UniProtKB-KW"/>
</dbReference>
<dbReference type="Gene3D" id="3.40.190.290">
    <property type="match status" value="1"/>
</dbReference>
<dbReference type="OrthoDB" id="464481at2"/>
<dbReference type="PRINTS" id="PR00039">
    <property type="entry name" value="HTHLYSR"/>
</dbReference>
<keyword evidence="2" id="KW-0805">Transcription regulation</keyword>
<dbReference type="RefSeq" id="WP_133360222.1">
    <property type="nucleotide sequence ID" value="NZ_SMUV01000068.1"/>
</dbReference>
<feature type="domain" description="HTH lysR-type" evidence="5">
    <location>
        <begin position="3"/>
        <end position="60"/>
    </location>
</feature>
<accession>A0A4R5V296</accession>
<dbReference type="InterPro" id="IPR000847">
    <property type="entry name" value="LysR_HTH_N"/>
</dbReference>
<dbReference type="Gene3D" id="1.10.10.10">
    <property type="entry name" value="Winged helix-like DNA-binding domain superfamily/Winged helix DNA-binding domain"/>
    <property type="match status" value="1"/>
</dbReference>
<dbReference type="Pfam" id="PF03466">
    <property type="entry name" value="LysR_substrate"/>
    <property type="match status" value="1"/>
</dbReference>
<keyword evidence="3" id="KW-0238">DNA-binding</keyword>
<evidence type="ECO:0000256" key="1">
    <source>
        <dbReference type="ARBA" id="ARBA00009437"/>
    </source>
</evidence>
<reference evidence="6 7" key="1">
    <citation type="submission" date="2019-03" db="EMBL/GenBank/DDBJ databases">
        <title>Ruegeria lutea sp. nov., a novel strain, isolated from marine sediment, the Masan Bay, South Korea.</title>
        <authorList>
            <person name="Kim J."/>
            <person name="Kim D.-Y."/>
            <person name="Lee S.-S."/>
        </authorList>
    </citation>
    <scope>NUCLEOTIDE SEQUENCE [LARGE SCALE GENOMIC DNA]</scope>
    <source>
        <strain evidence="6 7">318-1</strain>
    </source>
</reference>
<name>A0A4R5V296_9RHOB</name>
<evidence type="ECO:0000313" key="6">
    <source>
        <dbReference type="EMBL" id="TDK45605.1"/>
    </source>
</evidence>
<evidence type="ECO:0000256" key="3">
    <source>
        <dbReference type="ARBA" id="ARBA00023125"/>
    </source>
</evidence>
<dbReference type="EMBL" id="SMUV01000068">
    <property type="protein sequence ID" value="TDK45605.1"/>
    <property type="molecule type" value="Genomic_DNA"/>
</dbReference>
<dbReference type="InterPro" id="IPR050950">
    <property type="entry name" value="HTH-type_LysR_regulators"/>
</dbReference>
<sequence>MDIKLHQIKCFREVVESGSFSAASRSLGIAQPALSRKIADLETELGKPLLNRSSRGVSLTPAGEKFLRHCRLILLQLSRAEREIALDGSKAADEVVFVVPPALSLFVAAHLVKAVVTDYPNIHVVCRETHWDDARHLMESGQGDVALVTNGHLFDGCEAERCVVDSLYFGGRIDETHHGGAPVTLEEIAGLPLILPGGRFLIRRTLEATARERGLDLNIRHEVNSVPLLATYLEQGLGYTISIWQTFFDGVARGRMFARPLHRPNFQRMLTIVSQSQANQRPAVSIVHDYLRRRVRELHRAGIIRGSE</sequence>
<protein>
    <submittedName>
        <fullName evidence="6">LysR family transcriptional regulator</fullName>
    </submittedName>
</protein>
<dbReference type="SUPFAM" id="SSF46785">
    <property type="entry name" value="Winged helix' DNA-binding domain"/>
    <property type="match status" value="1"/>
</dbReference>
<dbReference type="Proteomes" id="UP000295301">
    <property type="component" value="Unassembled WGS sequence"/>
</dbReference>
<organism evidence="6 7">
    <name type="scientific">Antarcticimicrobium luteum</name>
    <dbReference type="NCBI Taxonomy" id="2547397"/>
    <lineage>
        <taxon>Bacteria</taxon>
        <taxon>Pseudomonadati</taxon>
        <taxon>Pseudomonadota</taxon>
        <taxon>Alphaproteobacteria</taxon>
        <taxon>Rhodobacterales</taxon>
        <taxon>Paracoccaceae</taxon>
        <taxon>Antarcticimicrobium</taxon>
    </lineage>
</organism>
<dbReference type="InterPro" id="IPR036390">
    <property type="entry name" value="WH_DNA-bd_sf"/>
</dbReference>
<keyword evidence="7" id="KW-1185">Reference proteome</keyword>
<dbReference type="GO" id="GO:0003700">
    <property type="term" value="F:DNA-binding transcription factor activity"/>
    <property type="evidence" value="ECO:0007669"/>
    <property type="project" value="InterPro"/>
</dbReference>
<dbReference type="PANTHER" id="PTHR30419">
    <property type="entry name" value="HTH-TYPE TRANSCRIPTIONAL REGULATOR YBHD"/>
    <property type="match status" value="1"/>
</dbReference>
<dbReference type="PANTHER" id="PTHR30419:SF8">
    <property type="entry name" value="NITROGEN ASSIMILATION TRANSCRIPTIONAL ACTIVATOR-RELATED"/>
    <property type="match status" value="1"/>
</dbReference>
<comment type="similarity">
    <text evidence="1">Belongs to the LysR transcriptional regulatory family.</text>
</comment>
<evidence type="ECO:0000256" key="2">
    <source>
        <dbReference type="ARBA" id="ARBA00023015"/>
    </source>
</evidence>
<dbReference type="InterPro" id="IPR005119">
    <property type="entry name" value="LysR_subst-bd"/>
</dbReference>
<comment type="caution">
    <text evidence="6">The sequence shown here is derived from an EMBL/GenBank/DDBJ whole genome shotgun (WGS) entry which is preliminary data.</text>
</comment>
<keyword evidence="4" id="KW-0804">Transcription</keyword>